<dbReference type="InterPro" id="IPR010400">
    <property type="entry name" value="PITH_dom"/>
</dbReference>
<proteinExistence type="inferred from homology"/>
<dbReference type="PANTHER" id="PTHR12175">
    <property type="entry name" value="AD039 HT014 THIOREDOXIN FAMILY TRP26"/>
    <property type="match status" value="1"/>
</dbReference>
<feature type="domain" description="PITH" evidence="2">
    <location>
        <begin position="25"/>
        <end position="199"/>
    </location>
</feature>
<dbReference type="Pfam" id="PF06201">
    <property type="entry name" value="PITH"/>
    <property type="match status" value="1"/>
</dbReference>
<evidence type="ECO:0000259" key="2">
    <source>
        <dbReference type="PROSITE" id="PS51532"/>
    </source>
</evidence>
<dbReference type="Gene3D" id="2.60.120.470">
    <property type="entry name" value="PITH domain"/>
    <property type="match status" value="1"/>
</dbReference>
<accession>A0A7S4HIT9</accession>
<dbReference type="InterPro" id="IPR037047">
    <property type="entry name" value="PITH_dom_sf"/>
</dbReference>
<dbReference type="PANTHER" id="PTHR12175:SF1">
    <property type="entry name" value="PITH DOMAIN-CONTAINING PROTEIN 1"/>
    <property type="match status" value="1"/>
</dbReference>
<protein>
    <recommendedName>
        <fullName evidence="2">PITH domain-containing protein</fullName>
    </recommendedName>
</protein>
<dbReference type="InterPro" id="IPR045099">
    <property type="entry name" value="PITH1-like"/>
</dbReference>
<dbReference type="SUPFAM" id="SSF49785">
    <property type="entry name" value="Galactose-binding domain-like"/>
    <property type="match status" value="1"/>
</dbReference>
<dbReference type="AlphaFoldDB" id="A0A7S4HIT9"/>
<comment type="similarity">
    <text evidence="1">Belongs to the PITHD1 family.</text>
</comment>
<reference evidence="3" key="1">
    <citation type="submission" date="2021-01" db="EMBL/GenBank/DDBJ databases">
        <authorList>
            <person name="Corre E."/>
            <person name="Pelletier E."/>
            <person name="Niang G."/>
            <person name="Scheremetjew M."/>
            <person name="Finn R."/>
            <person name="Kale V."/>
            <person name="Holt S."/>
            <person name="Cochrane G."/>
            <person name="Meng A."/>
            <person name="Brown T."/>
            <person name="Cohen L."/>
        </authorList>
    </citation>
    <scope>NUCLEOTIDE SEQUENCE</scope>
    <source>
        <strain evidence="3">DIVA3 518/3/11/1/6</strain>
    </source>
</reference>
<evidence type="ECO:0000256" key="1">
    <source>
        <dbReference type="ARBA" id="ARBA00025788"/>
    </source>
</evidence>
<dbReference type="InterPro" id="IPR008979">
    <property type="entry name" value="Galactose-bd-like_sf"/>
</dbReference>
<gene>
    <name evidence="3" type="ORF">VSP0166_LOCUS874</name>
</gene>
<dbReference type="GO" id="GO:0005737">
    <property type="term" value="C:cytoplasm"/>
    <property type="evidence" value="ECO:0007669"/>
    <property type="project" value="UniProtKB-ARBA"/>
</dbReference>
<organism evidence="3">
    <name type="scientific">Vannella robusta</name>
    <dbReference type="NCBI Taxonomy" id="1487602"/>
    <lineage>
        <taxon>Eukaryota</taxon>
        <taxon>Amoebozoa</taxon>
        <taxon>Discosea</taxon>
        <taxon>Flabellinia</taxon>
        <taxon>Vannellidae</taxon>
        <taxon>Vannella</taxon>
    </lineage>
</organism>
<sequence length="218" mass="24452">MGYNLLLMSGHGHSHGSGGCAHEHEPESDASEGWSLYQYINTESVTCLNESVPGSVKNCFKPYSERASTDKYLESNEDDEQLILYIPFTGAVKITNICVVGGSNGSSPSKLKVWKNRDDIDFSVADDLEPLQDFDLQEDPIGEVNYTTKITRFQNITSLTMYFPENFGEDFTRIYYIGLKGEFKNVKREAVDVVYEARPQLKDHKTGTDNGPVSKQIQ</sequence>
<dbReference type="EMBL" id="HBKP01001220">
    <property type="protein sequence ID" value="CAE2200240.1"/>
    <property type="molecule type" value="Transcribed_RNA"/>
</dbReference>
<evidence type="ECO:0000313" key="3">
    <source>
        <dbReference type="EMBL" id="CAE2200240.1"/>
    </source>
</evidence>
<dbReference type="PROSITE" id="PS51532">
    <property type="entry name" value="PITH"/>
    <property type="match status" value="1"/>
</dbReference>
<name>A0A7S4HIT9_9EUKA</name>